<gene>
    <name evidence="1" type="ORF">BYL167_LOCUS31736</name>
</gene>
<name>A0A8S2VWJ5_9BILA</name>
<dbReference type="AlphaFoldDB" id="A0A8S2VWJ5"/>
<feature type="non-terminal residue" evidence="1">
    <location>
        <position position="1"/>
    </location>
</feature>
<reference evidence="1" key="1">
    <citation type="submission" date="2021-02" db="EMBL/GenBank/DDBJ databases">
        <authorList>
            <person name="Nowell W R."/>
        </authorList>
    </citation>
    <scope>NUCLEOTIDE SEQUENCE</scope>
</reference>
<proteinExistence type="predicted"/>
<dbReference type="EMBL" id="CAJOBH010056671">
    <property type="protein sequence ID" value="CAF4405327.1"/>
    <property type="molecule type" value="Genomic_DNA"/>
</dbReference>
<sequence length="38" mass="4218">SFLFAADDIVVVVAVADDDDDDKFAACVRSNKRFVRNL</sequence>
<accession>A0A8S2VWJ5</accession>
<evidence type="ECO:0000313" key="2">
    <source>
        <dbReference type="Proteomes" id="UP000681967"/>
    </source>
</evidence>
<protein>
    <submittedName>
        <fullName evidence="1">Uncharacterized protein</fullName>
    </submittedName>
</protein>
<comment type="caution">
    <text evidence="1">The sequence shown here is derived from an EMBL/GenBank/DDBJ whole genome shotgun (WGS) entry which is preliminary data.</text>
</comment>
<dbReference type="Proteomes" id="UP000681967">
    <property type="component" value="Unassembled WGS sequence"/>
</dbReference>
<evidence type="ECO:0000313" key="1">
    <source>
        <dbReference type="EMBL" id="CAF4405327.1"/>
    </source>
</evidence>
<organism evidence="1 2">
    <name type="scientific">Rotaria magnacalcarata</name>
    <dbReference type="NCBI Taxonomy" id="392030"/>
    <lineage>
        <taxon>Eukaryota</taxon>
        <taxon>Metazoa</taxon>
        <taxon>Spiralia</taxon>
        <taxon>Gnathifera</taxon>
        <taxon>Rotifera</taxon>
        <taxon>Eurotatoria</taxon>
        <taxon>Bdelloidea</taxon>
        <taxon>Philodinida</taxon>
        <taxon>Philodinidae</taxon>
        <taxon>Rotaria</taxon>
    </lineage>
</organism>